<dbReference type="Gene3D" id="3.80.10.10">
    <property type="entry name" value="Ribonuclease Inhibitor"/>
    <property type="match status" value="1"/>
</dbReference>
<dbReference type="SUPFAM" id="SSF52047">
    <property type="entry name" value="RNI-like"/>
    <property type="match status" value="1"/>
</dbReference>
<gene>
    <name evidence="2" type="ORF">K457DRAFT_16471</name>
</gene>
<evidence type="ECO:0000313" key="3">
    <source>
        <dbReference type="Proteomes" id="UP000078512"/>
    </source>
</evidence>
<dbReference type="AlphaFoldDB" id="A0A197K7Q9"/>
<proteinExistence type="predicted"/>
<dbReference type="InterPro" id="IPR001810">
    <property type="entry name" value="F-box_dom"/>
</dbReference>
<evidence type="ECO:0000259" key="1">
    <source>
        <dbReference type="Pfam" id="PF12937"/>
    </source>
</evidence>
<reference evidence="2 3" key="1">
    <citation type="submission" date="2016-05" db="EMBL/GenBank/DDBJ databases">
        <title>Genome sequencing reveals origins of a unique bacterial endosymbiosis in the earliest lineages of terrestrial Fungi.</title>
        <authorList>
            <consortium name="DOE Joint Genome Institute"/>
            <person name="Uehling J."/>
            <person name="Gryganskyi A."/>
            <person name="Hameed K."/>
            <person name="Tschaplinski T."/>
            <person name="Misztal P."/>
            <person name="Wu S."/>
            <person name="Desiro A."/>
            <person name="Vande Pol N."/>
            <person name="Du Z.-Y."/>
            <person name="Zienkiewicz A."/>
            <person name="Zienkiewicz K."/>
            <person name="Morin E."/>
            <person name="Tisserant E."/>
            <person name="Splivallo R."/>
            <person name="Hainaut M."/>
            <person name="Henrissat B."/>
            <person name="Ohm R."/>
            <person name="Kuo A."/>
            <person name="Yan J."/>
            <person name="Lipzen A."/>
            <person name="Nolan M."/>
            <person name="Labutti K."/>
            <person name="Barry K."/>
            <person name="Goldstein A."/>
            <person name="Labbe J."/>
            <person name="Schadt C."/>
            <person name="Tuskan G."/>
            <person name="Grigoriev I."/>
            <person name="Martin F."/>
            <person name="Vilgalys R."/>
            <person name="Bonito G."/>
        </authorList>
    </citation>
    <scope>NUCLEOTIDE SEQUENCE [LARGE SCALE GENOMIC DNA]</scope>
    <source>
        <strain evidence="2 3">AG-77</strain>
    </source>
</reference>
<keyword evidence="3" id="KW-1185">Reference proteome</keyword>
<dbReference type="SUPFAM" id="SSF81383">
    <property type="entry name" value="F-box domain"/>
    <property type="match status" value="1"/>
</dbReference>
<name>A0A197K7Q9_9FUNG</name>
<feature type="domain" description="F-box" evidence="1">
    <location>
        <begin position="4"/>
        <end position="46"/>
    </location>
</feature>
<dbReference type="Pfam" id="PF12937">
    <property type="entry name" value="F-box-like"/>
    <property type="match status" value="1"/>
</dbReference>
<protein>
    <recommendedName>
        <fullName evidence="1">F-box domain-containing protein</fullName>
    </recommendedName>
</protein>
<dbReference type="InterPro" id="IPR036047">
    <property type="entry name" value="F-box-like_dom_sf"/>
</dbReference>
<evidence type="ECO:0000313" key="2">
    <source>
        <dbReference type="EMBL" id="OAQ32464.1"/>
    </source>
</evidence>
<accession>A0A197K7Q9</accession>
<dbReference type="Proteomes" id="UP000078512">
    <property type="component" value="Unassembled WGS sequence"/>
</dbReference>
<dbReference type="EMBL" id="KV442025">
    <property type="protein sequence ID" value="OAQ32464.1"/>
    <property type="molecule type" value="Genomic_DNA"/>
</dbReference>
<sequence>MATILDLPDEIHLLVGEQLSPKVLYSCIRVCRSFYSAYIPCLWSDIRVKQYKGNSISPDQLRANAHRVETINYSSTLTNDYYTIVYPRLQTMTTSTYFADRKESTFLQVQPHQKVQFARLHPTIRKLSFDQPDCPSREFWEVVETEWKDFESLDLSGVVLEDVVDVFWRVCDRLKRLSLTGVRLSKDLPVLSTLSFSRLRQLTIVKYLWSSKDIPYHNWPLQLLEQVKKSEGLRLLRWDVVDIPFPSHMVMDAFEEGCWSELCELYVGGPSCTDKDLASILRLLPSRRLTCFDRSSDSLGPLTYSCLREQYFSHLQDLRIGRRCTGVSSAMAQEMLTECVHLVSFDVPHIFVRDIATAPKSWGCSGLENLKIYITKQEEDEARWEGQVFRQISRLRRLESLDLQRNPYMYSDTMRPGAIRQLETLDFRLSPLSSTMSNDNHSNIDGNNSCSEDDIRCWSSLVLLQEFLFDGDKQELGLEEALWMTEHWRDLWCICGEFRGVKGDDVGELEKVFREKGISYFD</sequence>
<dbReference type="OrthoDB" id="2354556at2759"/>
<dbReference type="InterPro" id="IPR032675">
    <property type="entry name" value="LRR_dom_sf"/>
</dbReference>
<organism evidence="2 3">
    <name type="scientific">Linnemannia elongata AG-77</name>
    <dbReference type="NCBI Taxonomy" id="1314771"/>
    <lineage>
        <taxon>Eukaryota</taxon>
        <taxon>Fungi</taxon>
        <taxon>Fungi incertae sedis</taxon>
        <taxon>Mucoromycota</taxon>
        <taxon>Mortierellomycotina</taxon>
        <taxon>Mortierellomycetes</taxon>
        <taxon>Mortierellales</taxon>
        <taxon>Mortierellaceae</taxon>
        <taxon>Linnemannia</taxon>
    </lineage>
</organism>